<name>A0A4Y6PLZ8_PERCE</name>
<protein>
    <submittedName>
        <fullName evidence="2">Cupin domain-containing protein</fullName>
    </submittedName>
</protein>
<evidence type="ECO:0000313" key="2">
    <source>
        <dbReference type="EMBL" id="QDG49354.1"/>
    </source>
</evidence>
<dbReference type="Proteomes" id="UP000315995">
    <property type="component" value="Chromosome"/>
</dbReference>
<accession>A0A5B8XY14</accession>
<dbReference type="RefSeq" id="WP_141195853.1">
    <property type="nucleotide sequence ID" value="NZ_CP041186.1"/>
</dbReference>
<accession>A0A4Y6PLZ8</accession>
<dbReference type="SUPFAM" id="SSF51182">
    <property type="entry name" value="RmlC-like cupins"/>
    <property type="match status" value="1"/>
</dbReference>
<reference evidence="2 3" key="1">
    <citation type="submission" date="2019-06" db="EMBL/GenBank/DDBJ databases">
        <title>Persicimonas caeni gen. nov., sp. nov., a predatory bacterium isolated from solar saltern.</title>
        <authorList>
            <person name="Wang S."/>
        </authorList>
    </citation>
    <scope>NUCLEOTIDE SEQUENCE [LARGE SCALE GENOMIC DNA]</scope>
    <source>
        <strain evidence="2 3">YN101</strain>
    </source>
</reference>
<feature type="region of interest" description="Disordered" evidence="1">
    <location>
        <begin position="140"/>
        <end position="159"/>
    </location>
</feature>
<feature type="compositionally biased region" description="Gly residues" evidence="1">
    <location>
        <begin position="150"/>
        <end position="159"/>
    </location>
</feature>
<organism evidence="2 3">
    <name type="scientific">Persicimonas caeni</name>
    <dbReference type="NCBI Taxonomy" id="2292766"/>
    <lineage>
        <taxon>Bacteria</taxon>
        <taxon>Deltaproteobacteria</taxon>
        <taxon>Bradymonadales</taxon>
        <taxon>Bradymonadaceae</taxon>
        <taxon>Persicimonas</taxon>
    </lineage>
</organism>
<keyword evidence="3" id="KW-1185">Reference proteome</keyword>
<dbReference type="OrthoDB" id="1433532at2"/>
<dbReference type="EMBL" id="CP041186">
    <property type="protein sequence ID" value="QDG49354.1"/>
    <property type="molecule type" value="Genomic_DNA"/>
</dbReference>
<dbReference type="InterPro" id="IPR011051">
    <property type="entry name" value="RmlC_Cupin_sf"/>
</dbReference>
<gene>
    <name evidence="2" type="ORF">FIV42_00965</name>
</gene>
<proteinExistence type="predicted"/>
<evidence type="ECO:0000256" key="1">
    <source>
        <dbReference type="SAM" id="MobiDB-lite"/>
    </source>
</evidence>
<evidence type="ECO:0000313" key="3">
    <source>
        <dbReference type="Proteomes" id="UP000315995"/>
    </source>
</evidence>
<sequence length="159" mass="17394">MASPSHVYYLIDPRRVPPPSACADVFEWAAPGNLLPKGAELAVIEGDLNDDEIAVVRLRFPAGYVMPPHTHSSTDERITVLSGAVHFANEAEFDKQASTRMEPFSYVRAPAKQPHFAWTAEGEETVMEIVMDGPFDITYVNPEDDPRRAVGGGPAEGED</sequence>
<dbReference type="CDD" id="cd06989">
    <property type="entry name" value="cupin_DRT102"/>
    <property type="match status" value="1"/>
</dbReference>
<dbReference type="Gene3D" id="2.60.120.10">
    <property type="entry name" value="Jelly Rolls"/>
    <property type="match status" value="1"/>
</dbReference>
<dbReference type="InterPro" id="IPR014710">
    <property type="entry name" value="RmlC-like_jellyroll"/>
</dbReference>
<dbReference type="AlphaFoldDB" id="A0A4Y6PLZ8"/>